<dbReference type="OrthoDB" id="663011at2"/>
<evidence type="ECO:0000313" key="2">
    <source>
        <dbReference type="EMBL" id="AWW30951.1"/>
    </source>
</evidence>
<evidence type="ECO:0000259" key="1">
    <source>
        <dbReference type="PROSITE" id="PS50042"/>
    </source>
</evidence>
<sequence length="193" mass="22495">MEQIRHFFEAQVPLSDADWNIFRERLTSRVFTAKSCVLSLGQVENHLSFIERGMVRYFVPGDEHEMTFGFSFEGEFMSAYDSFLTKMPSGYSIETLGETKLWRISYEGLQEVYRLSDAGERIGRCAAEGLFLKKAKRELALLQQTAEERYLDLFVDRPELFQQIPLKYLASYIGVTPQALSRIRKRIVQRRVL</sequence>
<dbReference type="PROSITE" id="PS50042">
    <property type="entry name" value="CNMP_BINDING_3"/>
    <property type="match status" value="1"/>
</dbReference>
<dbReference type="Gene3D" id="2.60.120.10">
    <property type="entry name" value="Jelly Rolls"/>
    <property type="match status" value="1"/>
</dbReference>
<dbReference type="InterPro" id="IPR014710">
    <property type="entry name" value="RmlC-like_jellyroll"/>
</dbReference>
<dbReference type="InterPro" id="IPR000595">
    <property type="entry name" value="cNMP-bd_dom"/>
</dbReference>
<name>A0A2Z4IIJ7_9BACT</name>
<dbReference type="EMBL" id="CP030041">
    <property type="protein sequence ID" value="AWW30951.1"/>
    <property type="molecule type" value="Genomic_DNA"/>
</dbReference>
<dbReference type="RefSeq" id="WP_112784328.1">
    <property type="nucleotide sequence ID" value="NZ_CP030041.1"/>
</dbReference>
<gene>
    <name evidence="2" type="ORF">DN752_12890</name>
</gene>
<dbReference type="Pfam" id="PF00027">
    <property type="entry name" value="cNMP_binding"/>
    <property type="match status" value="1"/>
</dbReference>
<protein>
    <submittedName>
        <fullName evidence="2">Crp/Fnr family transcriptional regulator</fullName>
    </submittedName>
</protein>
<dbReference type="Proteomes" id="UP000248688">
    <property type="component" value="Chromosome"/>
</dbReference>
<reference evidence="2 3" key="1">
    <citation type="submission" date="2018-06" db="EMBL/GenBank/DDBJ databases">
        <title>Echinicola strongylocentroti sp. nov., isolated from a sea urchin Strongylocentrotus intermedius.</title>
        <authorList>
            <person name="Bae S.S."/>
        </authorList>
    </citation>
    <scope>NUCLEOTIDE SEQUENCE [LARGE SCALE GENOMIC DNA]</scope>
    <source>
        <strain evidence="2 3">MEBiC08714</strain>
    </source>
</reference>
<proteinExistence type="predicted"/>
<dbReference type="SUPFAM" id="SSF51206">
    <property type="entry name" value="cAMP-binding domain-like"/>
    <property type="match status" value="1"/>
</dbReference>
<dbReference type="KEGG" id="est:DN752_12890"/>
<dbReference type="AlphaFoldDB" id="A0A2Z4IIJ7"/>
<organism evidence="2 3">
    <name type="scientific">Echinicola strongylocentroti</name>
    <dbReference type="NCBI Taxonomy" id="1795355"/>
    <lineage>
        <taxon>Bacteria</taxon>
        <taxon>Pseudomonadati</taxon>
        <taxon>Bacteroidota</taxon>
        <taxon>Cytophagia</taxon>
        <taxon>Cytophagales</taxon>
        <taxon>Cyclobacteriaceae</taxon>
        <taxon>Echinicola</taxon>
    </lineage>
</organism>
<accession>A0A2Z4IIJ7</accession>
<feature type="domain" description="Cyclic nucleotide-binding" evidence="1">
    <location>
        <begin position="26"/>
        <end position="112"/>
    </location>
</feature>
<keyword evidence="3" id="KW-1185">Reference proteome</keyword>
<dbReference type="InterPro" id="IPR018490">
    <property type="entry name" value="cNMP-bd_dom_sf"/>
</dbReference>
<evidence type="ECO:0000313" key="3">
    <source>
        <dbReference type="Proteomes" id="UP000248688"/>
    </source>
</evidence>